<feature type="compositionally biased region" description="Polar residues" evidence="1">
    <location>
        <begin position="1"/>
        <end position="14"/>
    </location>
</feature>
<proteinExistence type="predicted"/>
<dbReference type="AlphaFoldDB" id="A0A1D1ZDJ6"/>
<organism evidence="2">
    <name type="scientific">Anthurium amnicola</name>
    <dbReference type="NCBI Taxonomy" id="1678845"/>
    <lineage>
        <taxon>Eukaryota</taxon>
        <taxon>Viridiplantae</taxon>
        <taxon>Streptophyta</taxon>
        <taxon>Embryophyta</taxon>
        <taxon>Tracheophyta</taxon>
        <taxon>Spermatophyta</taxon>
        <taxon>Magnoliopsida</taxon>
        <taxon>Liliopsida</taxon>
        <taxon>Araceae</taxon>
        <taxon>Pothoideae</taxon>
        <taxon>Potheae</taxon>
        <taxon>Anthurium</taxon>
    </lineage>
</organism>
<evidence type="ECO:0000256" key="1">
    <source>
        <dbReference type="SAM" id="MobiDB-lite"/>
    </source>
</evidence>
<name>A0A1D1ZDJ6_9ARAE</name>
<reference evidence="2" key="1">
    <citation type="submission" date="2015-07" db="EMBL/GenBank/DDBJ databases">
        <title>Transcriptome Assembly of Anthurium amnicola.</title>
        <authorList>
            <person name="Suzuki J."/>
        </authorList>
    </citation>
    <scope>NUCLEOTIDE SEQUENCE</scope>
</reference>
<gene>
    <name evidence="2" type="primary">TXMG7</name>
    <name evidence="2" type="ORF">g.76449</name>
</gene>
<accession>A0A1D1ZDJ6</accession>
<sequence length="118" mass="12405">MSSASQPVSPQDFSQFEARKRPRERREMASKALIATVLVLVALVATSPSGIDASRAITATILMKPEALEMSTAMAARDVPKRPDENCAPFGGLCYIGLGCCGSCYCLPSFAGVCVGVC</sequence>
<evidence type="ECO:0000313" key="2">
    <source>
        <dbReference type="EMBL" id="JAT65004.1"/>
    </source>
</evidence>
<protein>
    <submittedName>
        <fullName evidence="2">U8-hexatoxin-Mg1a</fullName>
    </submittedName>
</protein>
<dbReference type="EMBL" id="GDJX01002932">
    <property type="protein sequence ID" value="JAT65004.1"/>
    <property type="molecule type" value="Transcribed_RNA"/>
</dbReference>
<feature type="region of interest" description="Disordered" evidence="1">
    <location>
        <begin position="1"/>
        <end position="24"/>
    </location>
</feature>